<gene>
    <name evidence="2" type="ORF">CWR48_16800</name>
</gene>
<evidence type="ECO:0000259" key="1">
    <source>
        <dbReference type="Pfam" id="PF08241"/>
    </source>
</evidence>
<keyword evidence="3" id="KW-1185">Reference proteome</keyword>
<proteinExistence type="predicted"/>
<dbReference type="GO" id="GO:0032259">
    <property type="term" value="P:methylation"/>
    <property type="evidence" value="ECO:0007669"/>
    <property type="project" value="UniProtKB-KW"/>
</dbReference>
<dbReference type="Gene3D" id="3.40.50.150">
    <property type="entry name" value="Vaccinia Virus protein VP39"/>
    <property type="match status" value="1"/>
</dbReference>
<organism evidence="2 3">
    <name type="scientific">Oceanobacillus arenosus</name>
    <dbReference type="NCBI Taxonomy" id="1229153"/>
    <lineage>
        <taxon>Bacteria</taxon>
        <taxon>Bacillati</taxon>
        <taxon>Bacillota</taxon>
        <taxon>Bacilli</taxon>
        <taxon>Bacillales</taxon>
        <taxon>Bacillaceae</taxon>
        <taxon>Oceanobacillus</taxon>
    </lineage>
</organism>
<dbReference type="Proteomes" id="UP000257143">
    <property type="component" value="Unassembled WGS sequence"/>
</dbReference>
<dbReference type="SUPFAM" id="SSF53335">
    <property type="entry name" value="S-adenosyl-L-methionine-dependent methyltransferases"/>
    <property type="match status" value="1"/>
</dbReference>
<dbReference type="AlphaFoldDB" id="A0A3D8PMD5"/>
<dbReference type="PANTHER" id="PTHR45036">
    <property type="entry name" value="METHYLTRANSFERASE LIKE 7B"/>
    <property type="match status" value="1"/>
</dbReference>
<sequence>MERKSLIEKFDKQANKYNKRRKNDHAYKYRNQVFQEVEGKVLEVGVGSGLNFAFYNKDVELTGVDFSQEMLKIAQNAAKEYPFKATFIQEDVESVKFNENTFDTIISSATLCAYQNPIIVLDNFQKWCKPEGKILMMEHGISTNRRLAWLQRKLDPLALKIVGCHQDRNISEIVKKSNLNLIREERYMAGYLYLIWAKP</sequence>
<dbReference type="EMBL" id="PIOC01000027">
    <property type="protein sequence ID" value="RDW16305.1"/>
    <property type="molecule type" value="Genomic_DNA"/>
</dbReference>
<evidence type="ECO:0000313" key="2">
    <source>
        <dbReference type="EMBL" id="RDW16305.1"/>
    </source>
</evidence>
<dbReference type="InterPro" id="IPR013216">
    <property type="entry name" value="Methyltransf_11"/>
</dbReference>
<dbReference type="GO" id="GO:0008757">
    <property type="term" value="F:S-adenosylmethionine-dependent methyltransferase activity"/>
    <property type="evidence" value="ECO:0007669"/>
    <property type="project" value="InterPro"/>
</dbReference>
<keyword evidence="2" id="KW-0489">Methyltransferase</keyword>
<dbReference type="PANTHER" id="PTHR45036:SF1">
    <property type="entry name" value="METHYLTRANSFERASE LIKE 7A"/>
    <property type="match status" value="1"/>
</dbReference>
<name>A0A3D8PMD5_9BACI</name>
<feature type="domain" description="Methyltransferase type 11" evidence="1">
    <location>
        <begin position="42"/>
        <end position="135"/>
    </location>
</feature>
<dbReference type="InterPro" id="IPR029063">
    <property type="entry name" value="SAM-dependent_MTases_sf"/>
</dbReference>
<dbReference type="OrthoDB" id="9772751at2"/>
<accession>A0A3D8PMD5</accession>
<protein>
    <submittedName>
        <fullName evidence="2">Class I SAM-dependent methyltransferase</fullName>
    </submittedName>
</protein>
<comment type="caution">
    <text evidence="2">The sequence shown here is derived from an EMBL/GenBank/DDBJ whole genome shotgun (WGS) entry which is preliminary data.</text>
</comment>
<dbReference type="Pfam" id="PF08241">
    <property type="entry name" value="Methyltransf_11"/>
    <property type="match status" value="1"/>
</dbReference>
<dbReference type="RefSeq" id="WP_115774491.1">
    <property type="nucleotide sequence ID" value="NZ_PIOC01000027.1"/>
</dbReference>
<keyword evidence="2" id="KW-0808">Transferase</keyword>
<dbReference type="CDD" id="cd02440">
    <property type="entry name" value="AdoMet_MTases"/>
    <property type="match status" value="1"/>
</dbReference>
<dbReference type="InterPro" id="IPR052356">
    <property type="entry name" value="Thiol_S-MT"/>
</dbReference>
<reference evidence="3" key="1">
    <citation type="submission" date="2017-11" db="EMBL/GenBank/DDBJ databases">
        <authorList>
            <person name="Zhu W."/>
        </authorList>
    </citation>
    <scope>NUCLEOTIDE SEQUENCE [LARGE SCALE GENOMIC DNA]</scope>
    <source>
        <strain evidence="3">CAU 1183</strain>
    </source>
</reference>
<evidence type="ECO:0000313" key="3">
    <source>
        <dbReference type="Proteomes" id="UP000257143"/>
    </source>
</evidence>